<keyword evidence="2" id="KW-0464">Manganese</keyword>
<evidence type="ECO:0000256" key="2">
    <source>
        <dbReference type="PIRSR" id="PIRSR005962-1"/>
    </source>
</evidence>
<dbReference type="eggNOG" id="COG1473">
    <property type="taxonomic scope" value="Bacteria"/>
</dbReference>
<dbReference type="NCBIfam" id="TIGR01891">
    <property type="entry name" value="amidohydrolases"/>
    <property type="match status" value="1"/>
</dbReference>
<keyword evidence="5" id="KW-1185">Reference proteome</keyword>
<dbReference type="OrthoDB" id="9776731at2"/>
<dbReference type="PANTHER" id="PTHR11014">
    <property type="entry name" value="PEPTIDASE M20 FAMILY MEMBER"/>
    <property type="match status" value="1"/>
</dbReference>
<dbReference type="GO" id="GO:0046872">
    <property type="term" value="F:metal ion binding"/>
    <property type="evidence" value="ECO:0007669"/>
    <property type="project" value="UniProtKB-KW"/>
</dbReference>
<comment type="caution">
    <text evidence="4">The sequence shown here is derived from an EMBL/GenBank/DDBJ whole genome shotgun (WGS) entry which is preliminary data.</text>
</comment>
<feature type="binding site" evidence="2">
    <location>
        <position position="356"/>
    </location>
    <ligand>
        <name>Mn(2+)</name>
        <dbReference type="ChEBI" id="CHEBI:29035"/>
        <label>2</label>
    </ligand>
</feature>
<evidence type="ECO:0000313" key="5">
    <source>
        <dbReference type="Proteomes" id="UP000028123"/>
    </source>
</evidence>
<dbReference type="InterPro" id="IPR011650">
    <property type="entry name" value="Peptidase_M20_dimer"/>
</dbReference>
<dbReference type="SUPFAM" id="SSF53187">
    <property type="entry name" value="Zn-dependent exopeptidases"/>
    <property type="match status" value="1"/>
</dbReference>
<dbReference type="Pfam" id="PF01546">
    <property type="entry name" value="Peptidase_M20"/>
    <property type="match status" value="1"/>
</dbReference>
<dbReference type="SUPFAM" id="SSF55031">
    <property type="entry name" value="Bacterial exopeptidase dimerisation domain"/>
    <property type="match status" value="1"/>
</dbReference>
<feature type="binding site" evidence="2">
    <location>
        <position position="104"/>
    </location>
    <ligand>
        <name>Mn(2+)</name>
        <dbReference type="ChEBI" id="CHEBI:29035"/>
        <label>2</label>
    </ligand>
</feature>
<organism evidence="4 5">
    <name type="scientific">Paenibacillus tyrfis</name>
    <dbReference type="NCBI Taxonomy" id="1501230"/>
    <lineage>
        <taxon>Bacteria</taxon>
        <taxon>Bacillati</taxon>
        <taxon>Bacillota</taxon>
        <taxon>Bacilli</taxon>
        <taxon>Bacillales</taxon>
        <taxon>Paenibacillaceae</taxon>
        <taxon>Paenibacillus</taxon>
    </lineage>
</organism>
<dbReference type="FunFam" id="3.30.70.360:FF:000001">
    <property type="entry name" value="N-acetyldiaminopimelate deacetylase"/>
    <property type="match status" value="1"/>
</dbReference>
<feature type="binding site" evidence="2">
    <location>
        <position position="106"/>
    </location>
    <ligand>
        <name>Mn(2+)</name>
        <dbReference type="ChEBI" id="CHEBI:29035"/>
        <label>2</label>
    </ligand>
</feature>
<keyword evidence="1 4" id="KW-0378">Hydrolase</keyword>
<gene>
    <name evidence="4" type="ORF">ET33_05730</name>
</gene>
<protein>
    <submittedName>
        <fullName evidence="4">Hydrolase</fullName>
    </submittedName>
</protein>
<dbReference type="Proteomes" id="UP000028123">
    <property type="component" value="Unassembled WGS sequence"/>
</dbReference>
<dbReference type="InterPro" id="IPR017439">
    <property type="entry name" value="Amidohydrolase"/>
</dbReference>
<evidence type="ECO:0000256" key="1">
    <source>
        <dbReference type="ARBA" id="ARBA00022801"/>
    </source>
</evidence>
<feature type="binding site" evidence="2">
    <location>
        <position position="140"/>
    </location>
    <ligand>
        <name>Mn(2+)</name>
        <dbReference type="ChEBI" id="CHEBI:29035"/>
        <label>2</label>
    </ligand>
</feature>
<proteinExistence type="predicted"/>
<dbReference type="PANTHER" id="PTHR11014:SF63">
    <property type="entry name" value="METALLOPEPTIDASE, PUTATIVE (AFU_ORTHOLOGUE AFUA_6G09600)-RELATED"/>
    <property type="match status" value="1"/>
</dbReference>
<dbReference type="AlphaFoldDB" id="A0A081P2E4"/>
<comment type="cofactor">
    <cofactor evidence="2">
        <name>Mn(2+)</name>
        <dbReference type="ChEBI" id="CHEBI:29035"/>
    </cofactor>
    <text evidence="2">The Mn(2+) ion enhances activity.</text>
</comment>
<accession>A0A081P2E4</accession>
<dbReference type="RefSeq" id="WP_036683966.1">
    <property type="nucleotide sequence ID" value="NZ_JNVM01000013.1"/>
</dbReference>
<sequence>MNPERLLQEAEELKPELVRLRRELHRHPELSMQEVETTRKIREALSGAGIWLLPLGLPVGVLAEVEGAEPGPTVALRADIDALPVTEETGLPFASEIPGKMHACGHDFHTAAIVGAALLLKRHAAELKGTVRLLFQPAEEKGTGAKAMIGAGALEGVQAIFGMHNKPELPVGTVGLAPGPLMASVDGFKLTVTGKGGHAAIPDAAIDPIVAASAIVGGLQTAVSRSISPLDSAVVSVCSFHAGSTWNVIPDEAVLDGTVRTFRPEVRQKLPDLLGRIASGIAAGYGAEARLTWFAGIPSVTNDSEAVEIARGAAQALNLQVTEARRSTGGEDFAHYQEQVPGCFLWMGTSGTEEWHHPKFTLNEDALVPGAALFALTAVHALDRLRD</sequence>
<keyword evidence="2" id="KW-0479">Metal-binding</keyword>
<evidence type="ECO:0000313" key="4">
    <source>
        <dbReference type="EMBL" id="KEQ24867.1"/>
    </source>
</evidence>
<dbReference type="InterPro" id="IPR002933">
    <property type="entry name" value="Peptidase_M20"/>
</dbReference>
<dbReference type="InterPro" id="IPR036264">
    <property type="entry name" value="Bact_exopeptidase_dim_dom"/>
</dbReference>
<dbReference type="GO" id="GO:0019877">
    <property type="term" value="P:diaminopimelate biosynthetic process"/>
    <property type="evidence" value="ECO:0007669"/>
    <property type="project" value="UniProtKB-ARBA"/>
</dbReference>
<reference evidence="4 5" key="1">
    <citation type="submission" date="2014-06" db="EMBL/GenBank/DDBJ databases">
        <title>Draft genome sequence of Paenibacillus sp. MSt1.</title>
        <authorList>
            <person name="Aw Y.K."/>
            <person name="Ong K.S."/>
            <person name="Gan H.M."/>
            <person name="Lee S.M."/>
        </authorList>
    </citation>
    <scope>NUCLEOTIDE SEQUENCE [LARGE SCALE GENOMIC DNA]</scope>
    <source>
        <strain evidence="4 5">MSt1</strain>
    </source>
</reference>
<dbReference type="PIRSF" id="PIRSF005962">
    <property type="entry name" value="Pept_M20D_amidohydro"/>
    <property type="match status" value="1"/>
</dbReference>
<dbReference type="Pfam" id="PF07687">
    <property type="entry name" value="M20_dimer"/>
    <property type="match status" value="1"/>
</dbReference>
<dbReference type="MEROPS" id="M20.015"/>
<dbReference type="GO" id="GO:0050118">
    <property type="term" value="F:N-acetyldiaminopimelate deacetylase activity"/>
    <property type="evidence" value="ECO:0007669"/>
    <property type="project" value="UniProtKB-ARBA"/>
</dbReference>
<feature type="binding site" evidence="2">
    <location>
        <position position="164"/>
    </location>
    <ligand>
        <name>Mn(2+)</name>
        <dbReference type="ChEBI" id="CHEBI:29035"/>
        <label>2</label>
    </ligand>
</feature>
<dbReference type="Gene3D" id="3.30.70.360">
    <property type="match status" value="1"/>
</dbReference>
<feature type="domain" description="Peptidase M20 dimerisation" evidence="3">
    <location>
        <begin position="187"/>
        <end position="270"/>
    </location>
</feature>
<dbReference type="EMBL" id="JNVM01000013">
    <property type="protein sequence ID" value="KEQ24867.1"/>
    <property type="molecule type" value="Genomic_DNA"/>
</dbReference>
<evidence type="ECO:0000259" key="3">
    <source>
        <dbReference type="Pfam" id="PF07687"/>
    </source>
</evidence>
<dbReference type="Gene3D" id="3.40.630.10">
    <property type="entry name" value="Zn peptidases"/>
    <property type="match status" value="1"/>
</dbReference>
<name>A0A081P2E4_9BACL</name>